<feature type="transmembrane region" description="Helical" evidence="1">
    <location>
        <begin position="46"/>
        <end position="77"/>
    </location>
</feature>
<evidence type="ECO:0000256" key="1">
    <source>
        <dbReference type="SAM" id="Phobius"/>
    </source>
</evidence>
<feature type="transmembrane region" description="Helical" evidence="1">
    <location>
        <begin position="89"/>
        <end position="109"/>
    </location>
</feature>
<accession>A0ABV5EWQ0</accession>
<organism evidence="2 3">
    <name type="scientific">Formosa undariae</name>
    <dbReference type="NCBI Taxonomy" id="1325436"/>
    <lineage>
        <taxon>Bacteria</taxon>
        <taxon>Pseudomonadati</taxon>
        <taxon>Bacteroidota</taxon>
        <taxon>Flavobacteriia</taxon>
        <taxon>Flavobacteriales</taxon>
        <taxon>Flavobacteriaceae</taxon>
        <taxon>Formosa</taxon>
    </lineage>
</organism>
<keyword evidence="1" id="KW-0472">Membrane</keyword>
<comment type="caution">
    <text evidence="2">The sequence shown here is derived from an EMBL/GenBank/DDBJ whole genome shotgun (WGS) entry which is preliminary data.</text>
</comment>
<proteinExistence type="predicted"/>
<evidence type="ECO:0000313" key="2">
    <source>
        <dbReference type="EMBL" id="MFB9051611.1"/>
    </source>
</evidence>
<reference evidence="2 3" key="1">
    <citation type="submission" date="2024-09" db="EMBL/GenBank/DDBJ databases">
        <authorList>
            <person name="Sun Q."/>
            <person name="Mori K."/>
        </authorList>
    </citation>
    <scope>NUCLEOTIDE SEQUENCE [LARGE SCALE GENOMIC DNA]</scope>
    <source>
        <strain evidence="2 3">CECT 8286</strain>
    </source>
</reference>
<name>A0ABV5EWQ0_9FLAO</name>
<evidence type="ECO:0000313" key="3">
    <source>
        <dbReference type="Proteomes" id="UP001589605"/>
    </source>
</evidence>
<dbReference type="EMBL" id="JBHMEZ010000001">
    <property type="protein sequence ID" value="MFB9051611.1"/>
    <property type="molecule type" value="Genomic_DNA"/>
</dbReference>
<gene>
    <name evidence="2" type="ORF">ACFFVB_00840</name>
</gene>
<keyword evidence="1" id="KW-1133">Transmembrane helix</keyword>
<dbReference type="RefSeq" id="WP_382380201.1">
    <property type="nucleotide sequence ID" value="NZ_JBHMEZ010000001.1"/>
</dbReference>
<keyword evidence="3" id="KW-1185">Reference proteome</keyword>
<keyword evidence="1" id="KW-0812">Transmembrane</keyword>
<protein>
    <recommendedName>
        <fullName evidence="4">DUF3325 domain-containing protein</fullName>
    </recommendedName>
</protein>
<dbReference type="Proteomes" id="UP001589605">
    <property type="component" value="Unassembled WGS sequence"/>
</dbReference>
<sequence>MITLASSFALLGFYMLYSTSKRAPLTLELGFQKKINENIKISKYSAGFLLLLSLILCVIDLGTGAGVFSFLVVLMTVGSLIVLVAPLRFIKLSTLIIITILSFGIEIYLS</sequence>
<evidence type="ECO:0008006" key="4">
    <source>
        <dbReference type="Google" id="ProtNLM"/>
    </source>
</evidence>